<dbReference type="AlphaFoldDB" id="A0A5N5FFF2"/>
<evidence type="ECO:0000313" key="4">
    <source>
        <dbReference type="Proteomes" id="UP000327157"/>
    </source>
</evidence>
<dbReference type="PANTHER" id="PTHR46250:SF15">
    <property type="entry name" value="OS01G0523800 PROTEIN"/>
    <property type="match status" value="1"/>
</dbReference>
<organism evidence="3 4">
    <name type="scientific">Pyrus ussuriensis x Pyrus communis</name>
    <dbReference type="NCBI Taxonomy" id="2448454"/>
    <lineage>
        <taxon>Eukaryota</taxon>
        <taxon>Viridiplantae</taxon>
        <taxon>Streptophyta</taxon>
        <taxon>Embryophyta</taxon>
        <taxon>Tracheophyta</taxon>
        <taxon>Spermatophyta</taxon>
        <taxon>Magnoliopsida</taxon>
        <taxon>eudicotyledons</taxon>
        <taxon>Gunneridae</taxon>
        <taxon>Pentapetalae</taxon>
        <taxon>rosids</taxon>
        <taxon>fabids</taxon>
        <taxon>Rosales</taxon>
        <taxon>Rosaceae</taxon>
        <taxon>Amygdaloideae</taxon>
        <taxon>Maleae</taxon>
        <taxon>Pyrus</taxon>
    </lineage>
</organism>
<dbReference type="InterPro" id="IPR024752">
    <property type="entry name" value="Myb/SANT-like_dom"/>
</dbReference>
<accession>A0A5N5FFF2</accession>
<dbReference type="PANTHER" id="PTHR46250">
    <property type="entry name" value="MYB/SANT-LIKE DNA-BINDING DOMAIN PROTEIN-RELATED"/>
    <property type="match status" value="1"/>
</dbReference>
<evidence type="ECO:0000313" key="3">
    <source>
        <dbReference type="EMBL" id="KAB2601677.1"/>
    </source>
</evidence>
<dbReference type="Proteomes" id="UP000327157">
    <property type="component" value="Chromosome 10"/>
</dbReference>
<dbReference type="EMBL" id="SMOL01000695">
    <property type="protein sequence ID" value="KAB2601677.1"/>
    <property type="molecule type" value="Genomic_DNA"/>
</dbReference>
<evidence type="ECO:0000259" key="2">
    <source>
        <dbReference type="Pfam" id="PF12776"/>
    </source>
</evidence>
<reference evidence="4" key="2">
    <citation type="submission" date="2019-10" db="EMBL/GenBank/DDBJ databases">
        <title>A de novo genome assembly of a pear dwarfing rootstock.</title>
        <authorList>
            <person name="Wang F."/>
            <person name="Wang J."/>
            <person name="Li S."/>
            <person name="Zhang Y."/>
            <person name="Fang M."/>
            <person name="Ma L."/>
            <person name="Zhao Y."/>
            <person name="Jiang S."/>
        </authorList>
    </citation>
    <scope>NUCLEOTIDE SEQUENCE [LARGE SCALE GENOMIC DNA]</scope>
</reference>
<feature type="region of interest" description="Disordered" evidence="1">
    <location>
        <begin position="148"/>
        <end position="188"/>
    </location>
</feature>
<proteinExistence type="predicted"/>
<evidence type="ECO:0000256" key="1">
    <source>
        <dbReference type="SAM" id="MobiDB-lite"/>
    </source>
</evidence>
<feature type="domain" description="Myb/SANT-like" evidence="2">
    <location>
        <begin position="16"/>
        <end position="113"/>
    </location>
</feature>
<dbReference type="Pfam" id="PF12776">
    <property type="entry name" value="Myb_DNA-bind_3"/>
    <property type="match status" value="1"/>
</dbReference>
<keyword evidence="4" id="KW-1185">Reference proteome</keyword>
<gene>
    <name evidence="3" type="ORF">D8674_002682</name>
</gene>
<protein>
    <recommendedName>
        <fullName evidence="2">Myb/SANT-like domain-containing protein</fullName>
    </recommendedName>
</protein>
<feature type="compositionally biased region" description="Low complexity" evidence="1">
    <location>
        <begin position="171"/>
        <end position="183"/>
    </location>
</feature>
<comment type="caution">
    <text evidence="3">The sequence shown here is derived from an EMBL/GenBank/DDBJ whole genome shotgun (WGS) entry which is preliminary data.</text>
</comment>
<reference evidence="3 4" key="1">
    <citation type="submission" date="2019-09" db="EMBL/GenBank/DDBJ databases">
        <authorList>
            <person name="Ou C."/>
        </authorList>
    </citation>
    <scope>NUCLEOTIDE SEQUENCE [LARGE SCALE GENOMIC DNA]</scope>
    <source>
        <strain evidence="3">S2</strain>
        <tissue evidence="3">Leaf</tissue>
    </source>
</reference>
<sequence>MESEQSSQPKGSRRVWKQHEEDALLSILEEAVVKNLRCDNGCFKPGTMAQFETAINLKCPNANIKAVPHIESKMRRWKKDYAIVYDMVNKTGFAWNDVRKCIEVDSTEVWQSYVKVNKEAEGWLGKSFPLYDRLNVIFGKDRATGVGAATPTEMMNEPEHISEDEDEVETSSPSVARRSSSSSIRKRKRATNDNDLAVTFKVMLSESVDKLGEVLQVAFGKGVDPKPEIVSELSKMDLSIEDQIKALNILFEKPQNERTFSSLDGAMKKAFVLMLLGQSNPN</sequence>
<dbReference type="OrthoDB" id="1748457at2759"/>
<name>A0A5N5FFF2_9ROSA</name>
<reference evidence="3 4" key="3">
    <citation type="submission" date="2019-11" db="EMBL/GenBank/DDBJ databases">
        <title>A de novo genome assembly of a pear dwarfing rootstock.</title>
        <authorList>
            <person name="Wang F."/>
            <person name="Wang J."/>
            <person name="Li S."/>
            <person name="Zhang Y."/>
            <person name="Fang M."/>
            <person name="Ma L."/>
            <person name="Zhao Y."/>
            <person name="Jiang S."/>
        </authorList>
    </citation>
    <scope>NUCLEOTIDE SEQUENCE [LARGE SCALE GENOMIC DNA]</scope>
    <source>
        <strain evidence="3">S2</strain>
        <tissue evidence="3">Leaf</tissue>
    </source>
</reference>